<feature type="compositionally biased region" description="Acidic residues" evidence="1">
    <location>
        <begin position="541"/>
        <end position="553"/>
    </location>
</feature>
<proteinExistence type="predicted"/>
<feature type="compositionally biased region" description="Low complexity" evidence="1">
    <location>
        <begin position="926"/>
        <end position="938"/>
    </location>
</feature>
<gene>
    <name evidence="2" type="ORF">EVG20_g3080</name>
</gene>
<feature type="region of interest" description="Disordered" evidence="1">
    <location>
        <begin position="344"/>
        <end position="398"/>
    </location>
</feature>
<feature type="compositionally biased region" description="Basic residues" evidence="1">
    <location>
        <begin position="977"/>
        <end position="992"/>
    </location>
</feature>
<feature type="compositionally biased region" description="Polar residues" evidence="1">
    <location>
        <begin position="516"/>
        <end position="526"/>
    </location>
</feature>
<feature type="compositionally biased region" description="Low complexity" evidence="1">
    <location>
        <begin position="890"/>
        <end position="902"/>
    </location>
</feature>
<evidence type="ECO:0000256" key="1">
    <source>
        <dbReference type="SAM" id="MobiDB-lite"/>
    </source>
</evidence>
<feature type="region of interest" description="Disordered" evidence="1">
    <location>
        <begin position="161"/>
        <end position="258"/>
    </location>
</feature>
<feature type="compositionally biased region" description="Low complexity" evidence="1">
    <location>
        <begin position="714"/>
        <end position="757"/>
    </location>
</feature>
<feature type="region of interest" description="Disordered" evidence="1">
    <location>
        <begin position="954"/>
        <end position="1089"/>
    </location>
</feature>
<feature type="compositionally biased region" description="Polar residues" evidence="1">
    <location>
        <begin position="162"/>
        <end position="180"/>
    </location>
</feature>
<feature type="compositionally biased region" description="Polar residues" evidence="1">
    <location>
        <begin position="835"/>
        <end position="880"/>
    </location>
</feature>
<dbReference type="Proteomes" id="UP000298327">
    <property type="component" value="Unassembled WGS sequence"/>
</dbReference>
<feature type="compositionally biased region" description="Low complexity" evidence="1">
    <location>
        <begin position="194"/>
        <end position="207"/>
    </location>
</feature>
<feature type="compositionally biased region" description="Polar residues" evidence="1">
    <location>
        <begin position="770"/>
        <end position="789"/>
    </location>
</feature>
<feature type="compositionally biased region" description="Acidic residues" evidence="1">
    <location>
        <begin position="66"/>
        <end position="86"/>
    </location>
</feature>
<feature type="region of interest" description="Disordered" evidence="1">
    <location>
        <begin position="675"/>
        <end position="940"/>
    </location>
</feature>
<feature type="compositionally biased region" description="Polar residues" evidence="1">
    <location>
        <begin position="368"/>
        <end position="390"/>
    </location>
</feature>
<comment type="caution">
    <text evidence="2">The sequence shown here is derived from an EMBL/GenBank/DDBJ whole genome shotgun (WGS) entry which is preliminary data.</text>
</comment>
<name>A0A4Y9Z6X6_9AGAM</name>
<organism evidence="2 3">
    <name type="scientific">Dentipellis fragilis</name>
    <dbReference type="NCBI Taxonomy" id="205917"/>
    <lineage>
        <taxon>Eukaryota</taxon>
        <taxon>Fungi</taxon>
        <taxon>Dikarya</taxon>
        <taxon>Basidiomycota</taxon>
        <taxon>Agaricomycotina</taxon>
        <taxon>Agaricomycetes</taxon>
        <taxon>Russulales</taxon>
        <taxon>Hericiaceae</taxon>
        <taxon>Dentipellis</taxon>
    </lineage>
</organism>
<accession>A0A4Y9Z6X6</accession>
<keyword evidence="3" id="KW-1185">Reference proteome</keyword>
<feature type="compositionally biased region" description="Polar residues" evidence="1">
    <location>
        <begin position="796"/>
        <end position="824"/>
    </location>
</feature>
<evidence type="ECO:0000313" key="2">
    <source>
        <dbReference type="EMBL" id="TFY69598.1"/>
    </source>
</evidence>
<dbReference type="AlphaFoldDB" id="A0A4Y9Z6X6"/>
<reference evidence="2 3" key="1">
    <citation type="submission" date="2019-02" db="EMBL/GenBank/DDBJ databases">
        <title>Genome sequencing of the rare red list fungi Dentipellis fragilis.</title>
        <authorList>
            <person name="Buettner E."/>
            <person name="Kellner H."/>
        </authorList>
    </citation>
    <scope>NUCLEOTIDE SEQUENCE [LARGE SCALE GENOMIC DNA]</scope>
    <source>
        <strain evidence="2 3">DSM 105465</strain>
    </source>
</reference>
<feature type="compositionally biased region" description="Basic and acidic residues" evidence="1">
    <location>
        <begin position="554"/>
        <end position="572"/>
    </location>
</feature>
<sequence>MSTTTQILFNSPALHSLKREQLVKLCKIHSIKANGKNVELVERLKQHARTLPPSEPLSIAARSEEGEGDEKMEEDPESSADNEDSAPDSPAGFSAAMPRPSEQWEIVMDDIEEEMSSQGGTLTSMRTASSRTQVGEFGIGGSKSSSVSSSIKALATSLGLKRSNTGKSSSMLSIATSGTMPSEADDELERHSQPYSSLPEASPSALPTMDHFTLSTPDTTFAGNTSVDPDSSMAPVPGQSSRSGRPAPSNARLSTGEGLTTTIRLVSAGAPFPIVRAEPGTPQLRPLATSFDLVAGSPDGESKIPVWPMSPQAERRTNMYPSLDMLPKPTLEGPDTSMADVQGTPGGSLLPKITLGTPGKPGTRKTPQRNSIQPSNNTIDIFSPMPSSSLAPPGSIPRSQPFVFGSPLPENNVTNKAFGHAAASVLEEMNRRLSAVGGQKVGIDLLSAQPTPEASGNGSIFGSLGSRQTDRFEKAHEEHFNKMDSIANHYAARRGAPAQSKKRKSDMLGNGPTLGTKRTSAGTRVISTGVRKKMGIPGGFGEEDESDSDDNMEEDRRMSKRIRVEEGDGGKDKGKRVSLAPSPRRGGEVSEKDKKKKEKEREATRKMLEIKREKRRSSIRRVSGIAPAPGRFPARVDRLSNSDICIGKVKGATSRFGFLASAKSMVKSVWGMGGGSNAKTAKPASSIPVSKPAPAKPSEEAKAGHTRKPSIARTTSTATSGSSNAKLSTGAPTAKATASSSRARSPLPAFGSTSSKTAPPPTSRSRIVSGGSTAASRSSMATGVSTANSRLDIKSKTSNNPSSIGTKGTASTRTSSAGVSSLGTKRSMGPGTSGIPRTTSSIGTQGSKAPNSSIGRLSTSSRLFAPTASSLAKTRNSTSGLPKVDEKPGSSKASGSGAGSAALDQITNSPGSRIPRPSPTKIFSKPLSAASSPSLVPSPVRPTSLGVAASTLAGLSSPSTVPTKAPGAIPPKPKVLAARRPRISRSRGHRQGWAHSGAAAAAAGSSGTPAKATPRTRSSVGTAARRSYGGIKSGKVAGGEALMSAKKRARQSEYMRRRSRAAGGSLAPAPTPTTLFSAGDGSMSMEIDD</sequence>
<dbReference type="OrthoDB" id="5964929at2759"/>
<feature type="region of interest" description="Disordered" evidence="1">
    <location>
        <begin position="49"/>
        <end position="104"/>
    </location>
</feature>
<evidence type="ECO:0008006" key="4">
    <source>
        <dbReference type="Google" id="ProtNLM"/>
    </source>
</evidence>
<feature type="region of interest" description="Disordered" evidence="1">
    <location>
        <begin position="492"/>
        <end position="617"/>
    </location>
</feature>
<feature type="compositionally biased region" description="Low complexity" evidence="1">
    <location>
        <begin position="994"/>
        <end position="1012"/>
    </location>
</feature>
<feature type="compositionally biased region" description="Polar residues" evidence="1">
    <location>
        <begin position="213"/>
        <end position="229"/>
    </location>
</feature>
<protein>
    <recommendedName>
        <fullName evidence="4">SAP domain-containing protein</fullName>
    </recommendedName>
</protein>
<dbReference type="EMBL" id="SEOQ01000133">
    <property type="protein sequence ID" value="TFY69598.1"/>
    <property type="molecule type" value="Genomic_DNA"/>
</dbReference>
<evidence type="ECO:0000313" key="3">
    <source>
        <dbReference type="Proteomes" id="UP000298327"/>
    </source>
</evidence>
<dbReference type="STRING" id="205917.A0A4Y9Z6X6"/>
<feature type="compositionally biased region" description="Basic and acidic residues" evidence="1">
    <location>
        <begin position="585"/>
        <end position="612"/>
    </location>
</feature>